<feature type="domain" description="RCK N-terminal" evidence="2">
    <location>
        <begin position="323"/>
        <end position="444"/>
    </location>
</feature>
<dbReference type="Proteomes" id="UP000216311">
    <property type="component" value="Unassembled WGS sequence"/>
</dbReference>
<dbReference type="Pfam" id="PF02254">
    <property type="entry name" value="TrkA_N"/>
    <property type="match status" value="2"/>
</dbReference>
<evidence type="ECO:0000313" key="4">
    <source>
        <dbReference type="EMBL" id="OYO19296.1"/>
    </source>
</evidence>
<evidence type="ECO:0000259" key="3">
    <source>
        <dbReference type="PROSITE" id="PS51202"/>
    </source>
</evidence>
<keyword evidence="1" id="KW-1133">Transmembrane helix</keyword>
<dbReference type="PANTHER" id="PTHR43833">
    <property type="entry name" value="POTASSIUM CHANNEL PROTEIN 2-RELATED-RELATED"/>
    <property type="match status" value="1"/>
</dbReference>
<reference evidence="4 5" key="1">
    <citation type="submission" date="2017-07" db="EMBL/GenBank/DDBJ databases">
        <title>Draft whole genome sequences of clinical Proprionibacteriaceae strains.</title>
        <authorList>
            <person name="Bernier A.-M."/>
            <person name="Bernard K."/>
            <person name="Domingo M.-C."/>
        </authorList>
    </citation>
    <scope>NUCLEOTIDE SEQUENCE [LARGE SCALE GENOMIC DNA]</scope>
    <source>
        <strain evidence="4 5">NML 130396</strain>
    </source>
</reference>
<feature type="transmembrane region" description="Helical" evidence="1">
    <location>
        <begin position="278"/>
        <end position="303"/>
    </location>
</feature>
<dbReference type="AlphaFoldDB" id="A0A255GWJ6"/>
<gene>
    <name evidence="4" type="ORF">CGZ93_13010</name>
</gene>
<dbReference type="InterPro" id="IPR036291">
    <property type="entry name" value="NAD(P)-bd_dom_sf"/>
</dbReference>
<evidence type="ECO:0000313" key="5">
    <source>
        <dbReference type="Proteomes" id="UP000216311"/>
    </source>
</evidence>
<feature type="transmembrane region" description="Helical" evidence="1">
    <location>
        <begin position="253"/>
        <end position="271"/>
    </location>
</feature>
<dbReference type="InterPro" id="IPR006037">
    <property type="entry name" value="RCK_C"/>
</dbReference>
<dbReference type="InterPro" id="IPR003148">
    <property type="entry name" value="RCK_N"/>
</dbReference>
<evidence type="ECO:0000259" key="2">
    <source>
        <dbReference type="PROSITE" id="PS51201"/>
    </source>
</evidence>
<feature type="transmembrane region" description="Helical" evidence="1">
    <location>
        <begin position="229"/>
        <end position="247"/>
    </location>
</feature>
<dbReference type="SUPFAM" id="SSF51735">
    <property type="entry name" value="NAD(P)-binding Rossmann-fold domains"/>
    <property type="match status" value="2"/>
</dbReference>
<keyword evidence="1" id="KW-0472">Membrane</keyword>
<dbReference type="PANTHER" id="PTHR43833:SF11">
    <property type="entry name" value="VOLTAGE-GATED POTASSIUM CHANNEL KCH"/>
    <property type="match status" value="1"/>
</dbReference>
<dbReference type="GO" id="GO:0008324">
    <property type="term" value="F:monoatomic cation transmembrane transporter activity"/>
    <property type="evidence" value="ECO:0007669"/>
    <property type="project" value="InterPro"/>
</dbReference>
<protein>
    <submittedName>
        <fullName evidence="4">Potassium transporter TrkA</fullName>
    </submittedName>
</protein>
<keyword evidence="1" id="KW-0812">Transmembrane</keyword>
<dbReference type="OrthoDB" id="440986at2"/>
<dbReference type="GO" id="GO:0006813">
    <property type="term" value="P:potassium ion transport"/>
    <property type="evidence" value="ECO:0007669"/>
    <property type="project" value="InterPro"/>
</dbReference>
<dbReference type="InterPro" id="IPR050721">
    <property type="entry name" value="Trk_Ktr_HKT_K-transport"/>
</dbReference>
<accession>A0A255GWJ6</accession>
<comment type="caution">
    <text evidence="4">The sequence shown here is derived from an EMBL/GenBank/DDBJ whole genome shotgun (WGS) entry which is preliminary data.</text>
</comment>
<sequence>MNPAAAPQRRDHVVVVGGTTTALRLVEELERAGEQVQALVLNTPGSDPGVVADMAELGAEAYPVTQVREAELRQVGVERARCVVVLGFDDVFCTRVALLVEELNPGVRLVLELSNPNFRERLSNLLGECVVLSSAQLAAPAFVAAGVSAGEVQTFELGGRMVSAGPRARVGGELLAVLGDSDRPGIEAVLPDDGDLVLGTSSLGRDRAPRRVRTAGLVGAVGSVFDRRLRWVLLGLLTLMVISVVYFRVVGEVTWVLAMYLALSASTLTGIGDTELPLAARFGGVIIQLLGLVLSSGITAVVVDALIKLRISDLTGGVRGKPHHHAVVCGLGRIGTSVLEHLHQQGIPVVGIEQREDRPGVLRARRLKIPVIIAEATDTPALEQAGIDTADAVLAVTDSDAVNLEIALVAKQAQPDVRVVTRLFDHDLAYRVERRLDLGPTRSVSMLAAPAFAAAAMGRRREVVYPVGRRVLLFTELEVKAGSAASHGIAISELVRPGAVRVLAVRRGDADWAWHPAAATIVQTGDRIAVAATRDGLGGLLLRIKRPGELPPEPVSSQGIL</sequence>
<dbReference type="RefSeq" id="WP_094364592.1">
    <property type="nucleotide sequence ID" value="NZ_NMVQ01000034.1"/>
</dbReference>
<name>A0A255GWJ6_9ACTN</name>
<organism evidence="4 5">
    <name type="scientific">Enemella dayhoffiae</name>
    <dbReference type="NCBI Taxonomy" id="2016507"/>
    <lineage>
        <taxon>Bacteria</taxon>
        <taxon>Bacillati</taxon>
        <taxon>Actinomycetota</taxon>
        <taxon>Actinomycetes</taxon>
        <taxon>Propionibacteriales</taxon>
        <taxon>Propionibacteriaceae</taxon>
        <taxon>Enemella</taxon>
    </lineage>
</organism>
<evidence type="ECO:0000256" key="1">
    <source>
        <dbReference type="SAM" id="Phobius"/>
    </source>
</evidence>
<keyword evidence="5" id="KW-1185">Reference proteome</keyword>
<dbReference type="PROSITE" id="PS51201">
    <property type="entry name" value="RCK_N"/>
    <property type="match status" value="1"/>
</dbReference>
<dbReference type="PROSITE" id="PS51202">
    <property type="entry name" value="RCK_C"/>
    <property type="match status" value="1"/>
</dbReference>
<dbReference type="EMBL" id="NMVQ01000034">
    <property type="protein sequence ID" value="OYO19296.1"/>
    <property type="molecule type" value="Genomic_DNA"/>
</dbReference>
<proteinExistence type="predicted"/>
<feature type="domain" description="RCK C-terminal" evidence="3">
    <location>
        <begin position="462"/>
        <end position="550"/>
    </location>
</feature>
<dbReference type="Gene3D" id="3.40.50.720">
    <property type="entry name" value="NAD(P)-binding Rossmann-like Domain"/>
    <property type="match status" value="2"/>
</dbReference>